<feature type="transmembrane region" description="Helical" evidence="2">
    <location>
        <begin position="136"/>
        <end position="160"/>
    </location>
</feature>
<evidence type="ECO:0000313" key="4">
    <source>
        <dbReference type="Proteomes" id="UP000198406"/>
    </source>
</evidence>
<feature type="transmembrane region" description="Helical" evidence="2">
    <location>
        <begin position="485"/>
        <end position="504"/>
    </location>
</feature>
<keyword evidence="2" id="KW-1133">Transmembrane helix</keyword>
<feature type="transmembrane region" description="Helical" evidence="2">
    <location>
        <begin position="516"/>
        <end position="537"/>
    </location>
</feature>
<organism evidence="3 4">
    <name type="scientific">Fistulifera solaris</name>
    <name type="common">Oleaginous diatom</name>
    <dbReference type="NCBI Taxonomy" id="1519565"/>
    <lineage>
        <taxon>Eukaryota</taxon>
        <taxon>Sar</taxon>
        <taxon>Stramenopiles</taxon>
        <taxon>Ochrophyta</taxon>
        <taxon>Bacillariophyta</taxon>
        <taxon>Bacillariophyceae</taxon>
        <taxon>Bacillariophycidae</taxon>
        <taxon>Naviculales</taxon>
        <taxon>Naviculaceae</taxon>
        <taxon>Fistulifera</taxon>
    </lineage>
</organism>
<dbReference type="AlphaFoldDB" id="A0A1Z5K686"/>
<keyword evidence="4" id="KW-1185">Reference proteome</keyword>
<feature type="transmembrane region" description="Helical" evidence="2">
    <location>
        <begin position="333"/>
        <end position="352"/>
    </location>
</feature>
<feature type="transmembrane region" description="Helical" evidence="2">
    <location>
        <begin position="223"/>
        <end position="242"/>
    </location>
</feature>
<evidence type="ECO:0000313" key="3">
    <source>
        <dbReference type="EMBL" id="GAX21601.1"/>
    </source>
</evidence>
<dbReference type="Proteomes" id="UP000198406">
    <property type="component" value="Unassembled WGS sequence"/>
</dbReference>
<sequence length="567" mass="65600">MNAPVVETHHPLRRLGSSFNIESFPLLPLFYQAPRQRHRWQEPQHLPHKQWGDIFFDLFYVAAAYNLGIVLQQDPTELLYFLGYFLPLQSLWMLQLLRDGRFLFATGTVWESALSTLRFLTVACAVLHIRPSPTDLFWFGVAIAMGLLWHGISCFEIMYCQRYCPENQMKRDEKEVEQEIMEEEEVDPKEEDKVDPSSSHHDRHPQRVVDLEPAAWDTAVTTLHIIGVPFGLVVAAVIYAGRQKFTNSRRRLESNEEEEDPVVMYLLLASSLWIILYHAVRQIMNDFIFQRDHKRSVVPINVEYAIHRYGEWIMLMLGETVLSLLIVDPVHHADYYITFFAGVLSIIMVEYLHFLSSPHDPDHHALRRNIYGAILHTTTMMFYSASLIVLGASYKMLLYELVYEHDDGYGESHPDRRSVLERVVFFQRTLAGASSPALDDTEYRQKRIAILFSGSMAIVWICLDILILAHHGWENLCAAWKESRSPVLVGMAQMGRWSLLIWFVSLPQYVTEPKLLSLLGVIGLLGQIVLQMIMYTLCPKNPVHKEEEEINRVLEYANARLRVIKSS</sequence>
<feature type="transmembrane region" description="Helical" evidence="2">
    <location>
        <begin position="78"/>
        <end position="97"/>
    </location>
</feature>
<feature type="transmembrane region" description="Helical" evidence="2">
    <location>
        <begin position="54"/>
        <end position="72"/>
    </location>
</feature>
<keyword evidence="2" id="KW-0472">Membrane</keyword>
<gene>
    <name evidence="3" type="ORF">FisN_29Hh035</name>
</gene>
<feature type="transmembrane region" description="Helical" evidence="2">
    <location>
        <begin position="109"/>
        <end position="130"/>
    </location>
</feature>
<protein>
    <submittedName>
        <fullName evidence="3">Uncharacterized protein</fullName>
    </submittedName>
</protein>
<name>A0A1Z5K686_FISSO</name>
<feature type="compositionally biased region" description="Basic and acidic residues" evidence="1">
    <location>
        <begin position="190"/>
        <end position="205"/>
    </location>
</feature>
<feature type="transmembrane region" description="Helical" evidence="2">
    <location>
        <begin position="262"/>
        <end position="280"/>
    </location>
</feature>
<dbReference type="PANTHER" id="PTHR36840">
    <property type="entry name" value="BLL5714 PROTEIN"/>
    <property type="match status" value="1"/>
</dbReference>
<reference evidence="3 4" key="1">
    <citation type="journal article" date="2015" name="Plant Cell">
        <title>Oil accumulation by the oleaginous diatom Fistulifera solaris as revealed by the genome and transcriptome.</title>
        <authorList>
            <person name="Tanaka T."/>
            <person name="Maeda Y."/>
            <person name="Veluchamy A."/>
            <person name="Tanaka M."/>
            <person name="Abida H."/>
            <person name="Marechal E."/>
            <person name="Bowler C."/>
            <person name="Muto M."/>
            <person name="Sunaga Y."/>
            <person name="Tanaka M."/>
            <person name="Yoshino T."/>
            <person name="Taniguchi T."/>
            <person name="Fukuda Y."/>
            <person name="Nemoto M."/>
            <person name="Matsumoto M."/>
            <person name="Wong P.S."/>
            <person name="Aburatani S."/>
            <person name="Fujibuchi W."/>
        </authorList>
    </citation>
    <scope>NUCLEOTIDE SEQUENCE [LARGE SCALE GENOMIC DNA]</scope>
    <source>
        <strain evidence="3 4">JPCC DA0580</strain>
    </source>
</reference>
<dbReference type="OrthoDB" id="46634at2759"/>
<dbReference type="EMBL" id="BDSP01000170">
    <property type="protein sequence ID" value="GAX21601.1"/>
    <property type="molecule type" value="Genomic_DNA"/>
</dbReference>
<keyword evidence="2" id="KW-0812">Transmembrane</keyword>
<proteinExistence type="predicted"/>
<feature type="transmembrane region" description="Helical" evidence="2">
    <location>
        <begin position="309"/>
        <end position="327"/>
    </location>
</feature>
<evidence type="ECO:0000256" key="1">
    <source>
        <dbReference type="SAM" id="MobiDB-lite"/>
    </source>
</evidence>
<accession>A0A1Z5K686</accession>
<comment type="caution">
    <text evidence="3">The sequence shown here is derived from an EMBL/GenBank/DDBJ whole genome shotgun (WGS) entry which is preliminary data.</text>
</comment>
<dbReference type="PANTHER" id="PTHR36840:SF1">
    <property type="entry name" value="BLL5714 PROTEIN"/>
    <property type="match status" value="1"/>
</dbReference>
<feature type="compositionally biased region" description="Acidic residues" evidence="1">
    <location>
        <begin position="175"/>
        <end position="189"/>
    </location>
</feature>
<dbReference type="InParanoid" id="A0A1Z5K686"/>
<evidence type="ECO:0000256" key="2">
    <source>
        <dbReference type="SAM" id="Phobius"/>
    </source>
</evidence>
<dbReference type="InterPro" id="IPR010640">
    <property type="entry name" value="Low_temperature_requirement_A"/>
</dbReference>
<feature type="transmembrane region" description="Helical" evidence="2">
    <location>
        <begin position="373"/>
        <end position="394"/>
    </location>
</feature>
<feature type="transmembrane region" description="Helical" evidence="2">
    <location>
        <begin position="448"/>
        <end position="473"/>
    </location>
</feature>
<feature type="region of interest" description="Disordered" evidence="1">
    <location>
        <begin position="174"/>
        <end position="205"/>
    </location>
</feature>